<dbReference type="CDD" id="cd00140">
    <property type="entry name" value="beta_clamp"/>
    <property type="match status" value="1"/>
</dbReference>
<dbReference type="SUPFAM" id="SSF55979">
    <property type="entry name" value="DNA clamp"/>
    <property type="match status" value="2"/>
</dbReference>
<dbReference type="Pfam" id="PF02767">
    <property type="entry name" value="DNA_pol3_beta_2"/>
    <property type="match status" value="1"/>
</dbReference>
<dbReference type="PANTHER" id="PTHR30478">
    <property type="entry name" value="DNA POLYMERASE III SUBUNIT BETA"/>
    <property type="match status" value="1"/>
</dbReference>
<evidence type="ECO:0000256" key="5">
    <source>
        <dbReference type="ARBA" id="ARBA00022695"/>
    </source>
</evidence>
<evidence type="ECO:0000313" key="12">
    <source>
        <dbReference type="Proteomes" id="UP000008289"/>
    </source>
</evidence>
<evidence type="ECO:0000256" key="2">
    <source>
        <dbReference type="ARBA" id="ARBA00010752"/>
    </source>
</evidence>
<dbReference type="PATRIC" id="fig|243164.10.peg.150"/>
<dbReference type="PANTHER" id="PTHR30478:SF0">
    <property type="entry name" value="BETA SLIDING CLAMP"/>
    <property type="match status" value="1"/>
</dbReference>
<evidence type="ECO:0000313" key="11">
    <source>
        <dbReference type="EMBL" id="AAW40489.1"/>
    </source>
</evidence>
<dbReference type="GO" id="GO:0009360">
    <property type="term" value="C:DNA polymerase III complex"/>
    <property type="evidence" value="ECO:0007669"/>
    <property type="project" value="InterPro"/>
</dbReference>
<dbReference type="InterPro" id="IPR001001">
    <property type="entry name" value="DNA_polIII_beta"/>
</dbReference>
<keyword evidence="7" id="KW-0239">DNA-directed DNA polymerase</keyword>
<dbReference type="GO" id="GO:0005737">
    <property type="term" value="C:cytoplasm"/>
    <property type="evidence" value="ECO:0007669"/>
    <property type="project" value="UniProtKB-SubCell"/>
</dbReference>
<evidence type="ECO:0000256" key="3">
    <source>
        <dbReference type="ARBA" id="ARBA00022490"/>
    </source>
</evidence>
<feature type="domain" description="DNA polymerase III beta sliding clamp central" evidence="10">
    <location>
        <begin position="119"/>
        <end position="200"/>
    </location>
</feature>
<dbReference type="RefSeq" id="WP_010935964.1">
    <property type="nucleotide sequence ID" value="NC_002936.3"/>
</dbReference>
<keyword evidence="3" id="KW-0963">Cytoplasm</keyword>
<feature type="compositionally biased region" description="Basic and acidic residues" evidence="9">
    <location>
        <begin position="379"/>
        <end position="395"/>
    </location>
</feature>
<proteinExistence type="inferred from homology"/>
<name>Q3ZA40_DEHM1</name>
<comment type="subcellular location">
    <subcellularLocation>
        <location evidence="1">Cytoplasm</location>
    </subcellularLocation>
</comment>
<dbReference type="AlphaFoldDB" id="Q3ZA40"/>
<evidence type="ECO:0000256" key="8">
    <source>
        <dbReference type="ARBA" id="ARBA00023125"/>
    </source>
</evidence>
<keyword evidence="6" id="KW-0235">DNA replication</keyword>
<reference evidence="11 12" key="1">
    <citation type="journal article" date="2005" name="Science">
        <title>Genome sequence of the PCE-dechlorinating bacterium Dehalococcoides ethenogenes.</title>
        <authorList>
            <person name="Seshadri R."/>
            <person name="Adrian L."/>
            <person name="Fouts D.E."/>
            <person name="Eisen J.A."/>
            <person name="Phillippy A.M."/>
            <person name="Methe B.A."/>
            <person name="Ward N.L."/>
            <person name="Nelson W.C."/>
            <person name="Deboy R.T."/>
            <person name="Khouri H.M."/>
            <person name="Kolonay J.F."/>
            <person name="Dodson R.J."/>
            <person name="Daugherty S.C."/>
            <person name="Brinkac L.M."/>
            <person name="Sullivan S.A."/>
            <person name="Madupu R."/>
            <person name="Nelson K.E."/>
            <person name="Kang K.H."/>
            <person name="Impraim M."/>
            <person name="Tran K."/>
            <person name="Robinson J.M."/>
            <person name="Forberger H.A."/>
            <person name="Fraser C.M."/>
            <person name="Zinder S.H."/>
            <person name="Heidelberg J.F."/>
        </authorList>
    </citation>
    <scope>NUCLEOTIDE SEQUENCE [LARGE SCALE GENOMIC DNA]</scope>
    <source>
        <strain evidence="12">ATCC BAA-2266 / KCTC 15142 / 195</strain>
    </source>
</reference>
<keyword evidence="12" id="KW-1185">Reference proteome</keyword>
<dbReference type="GO" id="GO:0003887">
    <property type="term" value="F:DNA-directed DNA polymerase activity"/>
    <property type="evidence" value="ECO:0007669"/>
    <property type="project" value="UniProtKB-KW"/>
</dbReference>
<dbReference type="HOGENOM" id="CLU_655097_0_0_0"/>
<evidence type="ECO:0000259" key="10">
    <source>
        <dbReference type="Pfam" id="PF02767"/>
    </source>
</evidence>
<keyword evidence="5" id="KW-0548">Nucleotidyltransferase</keyword>
<comment type="similarity">
    <text evidence="2">Belongs to the beta sliding clamp family.</text>
</comment>
<evidence type="ECO:0000256" key="4">
    <source>
        <dbReference type="ARBA" id="ARBA00022679"/>
    </source>
</evidence>
<evidence type="ECO:0000256" key="6">
    <source>
        <dbReference type="ARBA" id="ARBA00022705"/>
    </source>
</evidence>
<dbReference type="KEGG" id="det:DET0160"/>
<dbReference type="InterPro" id="IPR022637">
    <property type="entry name" value="DNA_polIII_beta_cen"/>
</dbReference>
<dbReference type="STRING" id="243164.DET0160"/>
<feature type="region of interest" description="Disordered" evidence="9">
    <location>
        <begin position="348"/>
        <end position="395"/>
    </location>
</feature>
<evidence type="ECO:0000256" key="7">
    <source>
        <dbReference type="ARBA" id="ARBA00022932"/>
    </source>
</evidence>
<gene>
    <name evidence="11" type="ordered locus">DET0160</name>
</gene>
<dbReference type="InterPro" id="IPR046938">
    <property type="entry name" value="DNA_clamp_sf"/>
</dbReference>
<accession>Q3ZA40</accession>
<dbReference type="Gene3D" id="3.10.150.10">
    <property type="entry name" value="DNA Polymerase III, subunit A, domain 2"/>
    <property type="match status" value="2"/>
</dbReference>
<organism evidence="11 12">
    <name type="scientific">Dehalococcoides mccartyi (strain ATCC BAA-2266 / KCTC 15142 / 195)</name>
    <name type="common">Dehalococcoides ethenogenes (strain 195)</name>
    <dbReference type="NCBI Taxonomy" id="243164"/>
    <lineage>
        <taxon>Bacteria</taxon>
        <taxon>Bacillati</taxon>
        <taxon>Chloroflexota</taxon>
        <taxon>Dehalococcoidia</taxon>
        <taxon>Dehalococcoidales</taxon>
        <taxon>Dehalococcoidaceae</taxon>
        <taxon>Dehalococcoides</taxon>
    </lineage>
</organism>
<dbReference type="eggNOG" id="COG0592">
    <property type="taxonomic scope" value="Bacteria"/>
</dbReference>
<sequence>MNIEGKRSGEGFIAQRESVISALNRALADKVSISGFTLGRKGFLSYLRALGGSNVIKVVPSNGDASVSRVTGKCLKVVCGANQAYLTNNEWTGDKTSSGYCELKVSPRYSVIPNLGALEISEALEQVLTFTSSQSSRPVLQGVCFKAANGKLDLVSADGYRLAIVTLDYQGEGTAVIHRDELKGVAQALRRARRVRLAFETDEATKRTYLVLETELIRYRWSGMSGDYPDYHPLIPTGFKTAVSLESTETLRAIASLKVLTDVKGCPVDLAIGDGKVVISATDDKGVTELSAETAGEPVRLRLDGGFFTDALKACGGIVELNITEPSLPTLFKADGFQLVVMPMAIGKPQPKPEIKAEAKAPEPVKGEPPKETAATEPVKVEAPRVAEAKPDTDKVEAVAEAEAITEKPKMPRITKKIAREAVAV</sequence>
<feature type="compositionally biased region" description="Basic and acidic residues" evidence="9">
    <location>
        <begin position="351"/>
        <end position="371"/>
    </location>
</feature>
<dbReference type="SMART" id="SM00480">
    <property type="entry name" value="POL3Bc"/>
    <property type="match status" value="1"/>
</dbReference>
<keyword evidence="4" id="KW-0808">Transferase</keyword>
<dbReference type="GO" id="GO:0008408">
    <property type="term" value="F:3'-5' exonuclease activity"/>
    <property type="evidence" value="ECO:0007669"/>
    <property type="project" value="InterPro"/>
</dbReference>
<dbReference type="Proteomes" id="UP000008289">
    <property type="component" value="Chromosome"/>
</dbReference>
<dbReference type="GO" id="GO:0003677">
    <property type="term" value="F:DNA binding"/>
    <property type="evidence" value="ECO:0007669"/>
    <property type="project" value="UniProtKB-KW"/>
</dbReference>
<dbReference type="InParanoid" id="Q3ZA40"/>
<evidence type="ECO:0000256" key="9">
    <source>
        <dbReference type="SAM" id="MobiDB-lite"/>
    </source>
</evidence>
<dbReference type="GO" id="GO:0006271">
    <property type="term" value="P:DNA strand elongation involved in DNA replication"/>
    <property type="evidence" value="ECO:0007669"/>
    <property type="project" value="TreeGrafter"/>
</dbReference>
<dbReference type="EMBL" id="CP000027">
    <property type="protein sequence ID" value="AAW40489.1"/>
    <property type="molecule type" value="Genomic_DNA"/>
</dbReference>
<protein>
    <submittedName>
        <fullName evidence="11">DNA polymerase domain protein</fullName>
    </submittedName>
</protein>
<dbReference type="GeneID" id="3230454"/>
<keyword evidence="8" id="KW-0238">DNA-binding</keyword>
<evidence type="ECO:0000256" key="1">
    <source>
        <dbReference type="ARBA" id="ARBA00004496"/>
    </source>
</evidence>